<proteinExistence type="predicted"/>
<organism evidence="9 10">
    <name type="scientific">Desulfococcus multivorans DSM 2059</name>
    <dbReference type="NCBI Taxonomy" id="1121405"/>
    <lineage>
        <taxon>Bacteria</taxon>
        <taxon>Pseudomonadati</taxon>
        <taxon>Thermodesulfobacteriota</taxon>
        <taxon>Desulfobacteria</taxon>
        <taxon>Desulfobacterales</taxon>
        <taxon>Desulfococcaceae</taxon>
        <taxon>Desulfococcus</taxon>
    </lineage>
</organism>
<dbReference type="GO" id="GO:0005886">
    <property type="term" value="C:plasma membrane"/>
    <property type="evidence" value="ECO:0007669"/>
    <property type="project" value="UniProtKB-SubCell"/>
</dbReference>
<evidence type="ECO:0000259" key="7">
    <source>
        <dbReference type="Pfam" id="PF10035"/>
    </source>
</evidence>
<dbReference type="InterPro" id="IPR044035">
    <property type="entry name" value="DUF5698"/>
</dbReference>
<name>S7U1N1_DESML</name>
<dbReference type="NCBIfam" id="NF003191">
    <property type="entry name" value="PRK04164.1-2"/>
    <property type="match status" value="1"/>
</dbReference>
<feature type="domain" description="DUF5698" evidence="8">
    <location>
        <begin position="26"/>
        <end position="84"/>
    </location>
</feature>
<dbReference type="RefSeq" id="WP_020875018.1">
    <property type="nucleotide sequence ID" value="NZ_ATHJ01000061.1"/>
</dbReference>
<evidence type="ECO:0000256" key="6">
    <source>
        <dbReference type="SAM" id="Phobius"/>
    </source>
</evidence>
<dbReference type="OrthoDB" id="48231at2"/>
<dbReference type="EMBL" id="ATHJ01000061">
    <property type="protein sequence ID" value="EPR42920.1"/>
    <property type="molecule type" value="Genomic_DNA"/>
</dbReference>
<dbReference type="Proteomes" id="UP000014977">
    <property type="component" value="Unassembled WGS sequence"/>
</dbReference>
<sequence length="188" mass="20778">MMFDPHILLTGVVVFLARICDVSIGTVRTIVTVQGRTGIAFTLAIFEITIWVTVAGTVINQIGDKPLLVIFYAFGYATGNVVGIIVERKLAFGTTILRIITPNAGMAIASHLRDKGQPVTLFKGEGMYGPVDVLYIACRRQDLKWILPEVQRMDPELFYVIEKVRDISKVLRPASSLVGGWRSVGKRK</sequence>
<evidence type="ECO:0000256" key="4">
    <source>
        <dbReference type="ARBA" id="ARBA00022989"/>
    </source>
</evidence>
<dbReference type="CDD" id="cd16381">
    <property type="entry name" value="YitT_C_like_1"/>
    <property type="match status" value="1"/>
</dbReference>
<dbReference type="AlphaFoldDB" id="S7U1N1"/>
<evidence type="ECO:0000259" key="8">
    <source>
        <dbReference type="Pfam" id="PF18955"/>
    </source>
</evidence>
<dbReference type="Gene3D" id="3.30.70.120">
    <property type="match status" value="1"/>
</dbReference>
<keyword evidence="4 6" id="KW-1133">Transmembrane helix</keyword>
<protein>
    <submittedName>
        <fullName evidence="9">Uncharacterized protein</fullName>
    </submittedName>
</protein>
<comment type="caution">
    <text evidence="9">The sequence shown here is derived from an EMBL/GenBank/DDBJ whole genome shotgun (WGS) entry which is preliminary data.</text>
</comment>
<feature type="transmembrane region" description="Helical" evidence="6">
    <location>
        <begin position="39"/>
        <end position="59"/>
    </location>
</feature>
<dbReference type="eggNOG" id="COG4843">
    <property type="taxonomic scope" value="Bacteria"/>
</dbReference>
<dbReference type="InterPro" id="IPR015867">
    <property type="entry name" value="N-reg_PII/ATP_PRibTrfase_C"/>
</dbReference>
<gene>
    <name evidence="9" type="ORF">dsmv_0001</name>
</gene>
<keyword evidence="10" id="KW-1185">Reference proteome</keyword>
<reference evidence="9 10" key="1">
    <citation type="journal article" date="2013" name="Genome Announc.">
        <title>Draft genome sequences for three mercury-methylating, sulfate-reducing bacteria.</title>
        <authorList>
            <person name="Brown S.D."/>
            <person name="Hurt R.A.Jr."/>
            <person name="Gilmour C.C."/>
            <person name="Elias D.A."/>
        </authorList>
    </citation>
    <scope>NUCLEOTIDE SEQUENCE [LARGE SCALE GENOMIC DNA]</scope>
    <source>
        <strain evidence="9 10">DSM 2059</strain>
    </source>
</reference>
<comment type="subcellular location">
    <subcellularLocation>
        <location evidence="1">Cell membrane</location>
        <topology evidence="1">Multi-pass membrane protein</topology>
    </subcellularLocation>
</comment>
<dbReference type="Pfam" id="PF10035">
    <property type="entry name" value="DUF2179"/>
    <property type="match status" value="1"/>
</dbReference>
<accession>S7U1N1</accession>
<dbReference type="PANTHER" id="PTHR40060">
    <property type="entry name" value="UPF0316 PROTEIN YEBE"/>
    <property type="match status" value="1"/>
</dbReference>
<keyword evidence="5 6" id="KW-0472">Membrane</keyword>
<feature type="transmembrane region" description="Helical" evidence="6">
    <location>
        <begin position="66"/>
        <end position="86"/>
    </location>
</feature>
<dbReference type="InterPro" id="IPR022930">
    <property type="entry name" value="UPF0316"/>
</dbReference>
<dbReference type="Pfam" id="PF18955">
    <property type="entry name" value="DUF5698"/>
    <property type="match status" value="1"/>
</dbReference>
<dbReference type="InterPro" id="IPR019264">
    <property type="entry name" value="DUF2179"/>
</dbReference>
<evidence type="ECO:0000256" key="5">
    <source>
        <dbReference type="ARBA" id="ARBA00023136"/>
    </source>
</evidence>
<feature type="domain" description="DUF2179" evidence="7">
    <location>
        <begin position="119"/>
        <end position="167"/>
    </location>
</feature>
<dbReference type="PANTHER" id="PTHR40060:SF1">
    <property type="entry name" value="UPF0316 PROTEIN YEBE"/>
    <property type="match status" value="1"/>
</dbReference>
<evidence type="ECO:0000313" key="9">
    <source>
        <dbReference type="EMBL" id="EPR42920.1"/>
    </source>
</evidence>
<evidence type="ECO:0000256" key="3">
    <source>
        <dbReference type="ARBA" id="ARBA00022692"/>
    </source>
</evidence>
<evidence type="ECO:0000256" key="1">
    <source>
        <dbReference type="ARBA" id="ARBA00004651"/>
    </source>
</evidence>
<evidence type="ECO:0000313" key="10">
    <source>
        <dbReference type="Proteomes" id="UP000014977"/>
    </source>
</evidence>
<evidence type="ECO:0000256" key="2">
    <source>
        <dbReference type="ARBA" id="ARBA00022475"/>
    </source>
</evidence>
<keyword evidence="3 6" id="KW-0812">Transmembrane</keyword>
<keyword evidence="2" id="KW-1003">Cell membrane</keyword>